<evidence type="ECO:0000313" key="2">
    <source>
        <dbReference type="EMBL" id="MFC6281712.1"/>
    </source>
</evidence>
<protein>
    <submittedName>
        <fullName evidence="2">Uncharacterized protein</fullName>
    </submittedName>
</protein>
<name>A0ABW1TWP8_9BURK</name>
<reference evidence="3" key="1">
    <citation type="journal article" date="2019" name="Int. J. Syst. Evol. Microbiol.">
        <title>The Global Catalogue of Microorganisms (GCM) 10K type strain sequencing project: providing services to taxonomists for standard genome sequencing and annotation.</title>
        <authorList>
            <consortium name="The Broad Institute Genomics Platform"/>
            <consortium name="The Broad Institute Genome Sequencing Center for Infectious Disease"/>
            <person name="Wu L."/>
            <person name="Ma J."/>
        </authorList>
    </citation>
    <scope>NUCLEOTIDE SEQUENCE [LARGE SCALE GENOMIC DNA]</scope>
    <source>
        <strain evidence="3">CCUG 39402</strain>
    </source>
</reference>
<dbReference type="Proteomes" id="UP001596270">
    <property type="component" value="Unassembled WGS sequence"/>
</dbReference>
<dbReference type="RefSeq" id="WP_371437320.1">
    <property type="nucleotide sequence ID" value="NZ_JBHSRS010000018.1"/>
</dbReference>
<proteinExistence type="predicted"/>
<accession>A0ABW1TWP8</accession>
<organism evidence="2 3">
    <name type="scientific">Polaromonas aquatica</name>
    <dbReference type="NCBI Taxonomy" id="332657"/>
    <lineage>
        <taxon>Bacteria</taxon>
        <taxon>Pseudomonadati</taxon>
        <taxon>Pseudomonadota</taxon>
        <taxon>Betaproteobacteria</taxon>
        <taxon>Burkholderiales</taxon>
        <taxon>Comamonadaceae</taxon>
        <taxon>Polaromonas</taxon>
    </lineage>
</organism>
<dbReference type="EMBL" id="JBHSRS010000018">
    <property type="protein sequence ID" value="MFC6281712.1"/>
    <property type="molecule type" value="Genomic_DNA"/>
</dbReference>
<gene>
    <name evidence="2" type="ORF">ACFQND_10760</name>
</gene>
<evidence type="ECO:0000313" key="3">
    <source>
        <dbReference type="Proteomes" id="UP001596270"/>
    </source>
</evidence>
<comment type="caution">
    <text evidence="2">The sequence shown here is derived from an EMBL/GenBank/DDBJ whole genome shotgun (WGS) entry which is preliminary data.</text>
</comment>
<sequence length="250" mass="26791">MPDSSHGARAPTPAFTYTLRRIPPRDEIVFKSVVRVLQGKTRHAWQHTDAADADLVVMGMQVPGQQAGFSHVAGHALIQVSTMAGAVGADFHGLTLPLRIADVIDYLDGAGDEIASHMARPAGPGVVQAAAAVHVPFNQRVSLTRWPELALLQGDVRYLKLATVLTGLPVSITELAARTQFPLQLCQTFVDALKASGLVRVTDDQREVPVGQRVSPSGAQPQKSPPGGHHGLIARIRSRLEMFVRTSTAK</sequence>
<keyword evidence="3" id="KW-1185">Reference proteome</keyword>
<feature type="region of interest" description="Disordered" evidence="1">
    <location>
        <begin position="206"/>
        <end position="231"/>
    </location>
</feature>
<evidence type="ECO:0000256" key="1">
    <source>
        <dbReference type="SAM" id="MobiDB-lite"/>
    </source>
</evidence>